<keyword evidence="2" id="KW-1185">Reference proteome</keyword>
<comment type="caution">
    <text evidence="1">The sequence shown here is derived from an EMBL/GenBank/DDBJ whole genome shotgun (WGS) entry which is preliminary data.</text>
</comment>
<protein>
    <submittedName>
        <fullName evidence="1">Uncharacterized protein</fullName>
    </submittedName>
</protein>
<evidence type="ECO:0000313" key="2">
    <source>
        <dbReference type="Proteomes" id="UP000479710"/>
    </source>
</evidence>
<proteinExistence type="predicted"/>
<gene>
    <name evidence="1" type="ORF">E2562_033146</name>
</gene>
<dbReference type="AlphaFoldDB" id="A0A6G1CKH3"/>
<name>A0A6G1CKH3_9ORYZ</name>
<dbReference type="EMBL" id="SPHZ02000009">
    <property type="protein sequence ID" value="KAF0900630.1"/>
    <property type="molecule type" value="Genomic_DNA"/>
</dbReference>
<accession>A0A6G1CKH3</accession>
<reference evidence="1 2" key="1">
    <citation type="submission" date="2019-11" db="EMBL/GenBank/DDBJ databases">
        <title>Whole genome sequence of Oryza granulata.</title>
        <authorList>
            <person name="Li W."/>
        </authorList>
    </citation>
    <scope>NUCLEOTIDE SEQUENCE [LARGE SCALE GENOMIC DNA]</scope>
    <source>
        <strain evidence="2">cv. Menghai</strain>
        <tissue evidence="1">Leaf</tissue>
    </source>
</reference>
<dbReference type="Proteomes" id="UP000479710">
    <property type="component" value="Unassembled WGS sequence"/>
</dbReference>
<organism evidence="1 2">
    <name type="scientific">Oryza meyeriana var. granulata</name>
    <dbReference type="NCBI Taxonomy" id="110450"/>
    <lineage>
        <taxon>Eukaryota</taxon>
        <taxon>Viridiplantae</taxon>
        <taxon>Streptophyta</taxon>
        <taxon>Embryophyta</taxon>
        <taxon>Tracheophyta</taxon>
        <taxon>Spermatophyta</taxon>
        <taxon>Magnoliopsida</taxon>
        <taxon>Liliopsida</taxon>
        <taxon>Poales</taxon>
        <taxon>Poaceae</taxon>
        <taxon>BOP clade</taxon>
        <taxon>Oryzoideae</taxon>
        <taxon>Oryzeae</taxon>
        <taxon>Oryzinae</taxon>
        <taxon>Oryza</taxon>
        <taxon>Oryza meyeriana</taxon>
    </lineage>
</organism>
<sequence length="145" mass="16407">MAQIGLMRSNNQDCFRDLRVGSMCRSQRWDHRWGPLVIPRKETAYGARVPAAWGEASSARHGATPVLARRGRGETLCDRQWQGGAARKRRRQLIVRQWPTTANLGRRPTDWRKDRGPTTAFWRGAARVELDLENMLEGLEGIGGA</sequence>
<evidence type="ECO:0000313" key="1">
    <source>
        <dbReference type="EMBL" id="KAF0900630.1"/>
    </source>
</evidence>